<feature type="domain" description="NADH:flavin oxidoreductase/NADH oxidase N-terminal" evidence="5">
    <location>
        <begin position="10"/>
        <end position="336"/>
    </location>
</feature>
<dbReference type="GO" id="GO:0005829">
    <property type="term" value="C:cytosol"/>
    <property type="evidence" value="ECO:0007669"/>
    <property type="project" value="UniProtKB-ARBA"/>
</dbReference>
<evidence type="ECO:0000313" key="6">
    <source>
        <dbReference type="EMBL" id="VAW80627.1"/>
    </source>
</evidence>
<dbReference type="Gene3D" id="3.20.20.70">
    <property type="entry name" value="Aldolase class I"/>
    <property type="match status" value="1"/>
</dbReference>
<sequence>MSENASSKTNLFTPLALGGMTLPNRLVMAPLTRNRAGEGNVPTDLNVLYYTQRASAGLIITEASQISPQAVGYPATPGIHSDEQVAGWRKITEAVHAEGGHIFIQLWHVGRISHPSMQPDNAQPVAPSAIRPEGEAVTYDGMQSFETPRALTLEEIPGVIADYAAAAQRAKDAGFDGVEIHAANGYLLDEFLRDGANTRTDAYGGSVENRMRLLDEVITAVGEVWLPHRIGVRLSPENQFNDIRDSQPQATFNAVVDMLHGHQLAYLHVLEGDMLNDERHVNYAELKQRFGGLYMANNNYTQASAEQALEQGDADLVAFGKLFIANPDLPERFARGALLNEPDPETFYGGNEVGYTDYPALQPEPKRA</sequence>
<dbReference type="CDD" id="cd02933">
    <property type="entry name" value="OYE_like_FMN"/>
    <property type="match status" value="1"/>
</dbReference>
<dbReference type="PANTHER" id="PTHR22893">
    <property type="entry name" value="NADH OXIDOREDUCTASE-RELATED"/>
    <property type="match status" value="1"/>
</dbReference>
<evidence type="ECO:0000259" key="5">
    <source>
        <dbReference type="Pfam" id="PF00724"/>
    </source>
</evidence>
<dbReference type="InterPro" id="IPR045247">
    <property type="entry name" value="Oye-like"/>
</dbReference>
<dbReference type="SUPFAM" id="SSF51395">
    <property type="entry name" value="FMN-linked oxidoreductases"/>
    <property type="match status" value="1"/>
</dbReference>
<feature type="region of interest" description="Disordered" evidence="4">
    <location>
        <begin position="346"/>
        <end position="368"/>
    </location>
</feature>
<name>A0A3B0YZ28_9ZZZZ</name>
<dbReference type="InterPro" id="IPR013785">
    <property type="entry name" value="Aldolase_TIM"/>
</dbReference>
<evidence type="ECO:0000256" key="4">
    <source>
        <dbReference type="SAM" id="MobiDB-lite"/>
    </source>
</evidence>
<evidence type="ECO:0000256" key="1">
    <source>
        <dbReference type="ARBA" id="ARBA00001917"/>
    </source>
</evidence>
<comment type="cofactor">
    <cofactor evidence="1">
        <name>FMN</name>
        <dbReference type="ChEBI" id="CHEBI:58210"/>
    </cofactor>
</comment>
<keyword evidence="3" id="KW-0560">Oxidoreductase</keyword>
<dbReference type="InterPro" id="IPR001155">
    <property type="entry name" value="OxRdtase_FMN_N"/>
</dbReference>
<dbReference type="EMBL" id="UOFM01000364">
    <property type="protein sequence ID" value="VAW80627.1"/>
    <property type="molecule type" value="Genomic_DNA"/>
</dbReference>
<protein>
    <submittedName>
        <fullName evidence="6">NADH:flavin oxidoreductases, Old Yellow Enzyme family</fullName>
    </submittedName>
</protein>
<reference evidence="6" key="1">
    <citation type="submission" date="2018-06" db="EMBL/GenBank/DDBJ databases">
        <authorList>
            <person name="Zhirakovskaya E."/>
        </authorList>
    </citation>
    <scope>NUCLEOTIDE SEQUENCE</scope>
</reference>
<gene>
    <name evidence="6" type="ORF">MNBD_GAMMA14-1499</name>
</gene>
<proteinExistence type="inferred from homology"/>
<evidence type="ECO:0000256" key="2">
    <source>
        <dbReference type="ARBA" id="ARBA00005979"/>
    </source>
</evidence>
<dbReference type="PANTHER" id="PTHR22893:SF91">
    <property type="entry name" value="NADPH DEHYDROGENASE 2-RELATED"/>
    <property type="match status" value="1"/>
</dbReference>
<dbReference type="FunFam" id="3.20.20.70:FF:000059">
    <property type="entry name" value="N-ethylmaleimide reductase, FMN-linked"/>
    <property type="match status" value="1"/>
</dbReference>
<dbReference type="AlphaFoldDB" id="A0A3B0YZ28"/>
<evidence type="ECO:0000256" key="3">
    <source>
        <dbReference type="ARBA" id="ARBA00023002"/>
    </source>
</evidence>
<comment type="similarity">
    <text evidence="2">Belongs to the NADH:flavin oxidoreductase/NADH oxidase family.</text>
</comment>
<dbReference type="GO" id="GO:0010181">
    <property type="term" value="F:FMN binding"/>
    <property type="evidence" value="ECO:0007669"/>
    <property type="project" value="InterPro"/>
</dbReference>
<organism evidence="6">
    <name type="scientific">hydrothermal vent metagenome</name>
    <dbReference type="NCBI Taxonomy" id="652676"/>
    <lineage>
        <taxon>unclassified sequences</taxon>
        <taxon>metagenomes</taxon>
        <taxon>ecological metagenomes</taxon>
    </lineage>
</organism>
<dbReference type="Pfam" id="PF00724">
    <property type="entry name" value="Oxidored_FMN"/>
    <property type="match status" value="1"/>
</dbReference>
<accession>A0A3B0YZ28</accession>
<dbReference type="GO" id="GO:0016628">
    <property type="term" value="F:oxidoreductase activity, acting on the CH-CH group of donors, NAD or NADP as acceptor"/>
    <property type="evidence" value="ECO:0007669"/>
    <property type="project" value="UniProtKB-ARBA"/>
</dbReference>